<feature type="transmembrane region" description="Helical" evidence="1">
    <location>
        <begin position="27"/>
        <end position="47"/>
    </location>
</feature>
<reference evidence="4" key="1">
    <citation type="submission" date="2017-04" db="EMBL/GenBank/DDBJ databases">
        <title>Plasmodium gonderi genome.</title>
        <authorList>
            <person name="Arisue N."/>
            <person name="Honma H."/>
            <person name="Kawai S."/>
            <person name="Tougan T."/>
            <person name="Tanabe K."/>
            <person name="Horii T."/>
        </authorList>
    </citation>
    <scope>NUCLEOTIDE SEQUENCE [LARGE SCALE GENOMIC DNA]</scope>
    <source>
        <strain evidence="4">ATCC 30045</strain>
    </source>
</reference>
<dbReference type="Pfam" id="PF09687">
    <property type="entry name" value="PRESAN"/>
    <property type="match status" value="1"/>
</dbReference>
<comment type="caution">
    <text evidence="3">The sequence shown here is derived from an EMBL/GenBank/DDBJ whole genome shotgun (WGS) entry which is preliminary data.</text>
</comment>
<evidence type="ECO:0000313" key="4">
    <source>
        <dbReference type="Proteomes" id="UP000195521"/>
    </source>
</evidence>
<keyword evidence="4" id="KW-1185">Reference proteome</keyword>
<dbReference type="GeneID" id="39750639"/>
<protein>
    <submittedName>
        <fullName evidence="3">Phist protein</fullName>
    </submittedName>
</protein>
<feature type="domain" description="Plasmodium RESA N-terminal" evidence="2">
    <location>
        <begin position="301"/>
        <end position="419"/>
    </location>
</feature>
<dbReference type="InterPro" id="IPR044885">
    <property type="entry name" value="PRESA_N_sf"/>
</dbReference>
<dbReference type="EMBL" id="BDQF01000015">
    <property type="protein sequence ID" value="GAW83891.1"/>
    <property type="molecule type" value="Genomic_DNA"/>
</dbReference>
<dbReference type="RefSeq" id="XP_028546480.1">
    <property type="nucleotide sequence ID" value="XM_028690679.1"/>
</dbReference>
<evidence type="ECO:0000313" key="3">
    <source>
        <dbReference type="EMBL" id="GAW83891.1"/>
    </source>
</evidence>
<gene>
    <name evidence="3" type="ORF">PGO_146910</name>
</gene>
<proteinExistence type="predicted"/>
<dbReference type="Proteomes" id="UP000195521">
    <property type="component" value="Unassembled WGS sequence"/>
</dbReference>
<dbReference type="AlphaFoldDB" id="A0A1Y1JN44"/>
<evidence type="ECO:0000256" key="1">
    <source>
        <dbReference type="SAM" id="Phobius"/>
    </source>
</evidence>
<dbReference type="Gene3D" id="6.10.280.180">
    <property type="entry name" value="Plasmodium RESA, N-terminal helical domain"/>
    <property type="match status" value="1"/>
</dbReference>
<organism evidence="3 4">
    <name type="scientific">Plasmodium gonderi</name>
    <dbReference type="NCBI Taxonomy" id="77519"/>
    <lineage>
        <taxon>Eukaryota</taxon>
        <taxon>Sar</taxon>
        <taxon>Alveolata</taxon>
        <taxon>Apicomplexa</taxon>
        <taxon>Aconoidasida</taxon>
        <taxon>Haemosporida</taxon>
        <taxon>Plasmodiidae</taxon>
        <taxon>Plasmodium</taxon>
        <taxon>Plasmodium (Plasmodium)</taxon>
    </lineage>
</organism>
<keyword evidence="1" id="KW-1133">Transmembrane helix</keyword>
<dbReference type="OMA" id="LECESQY"/>
<keyword evidence="1" id="KW-0472">Membrane</keyword>
<evidence type="ECO:0000259" key="2">
    <source>
        <dbReference type="Pfam" id="PF09687"/>
    </source>
</evidence>
<dbReference type="InterPro" id="IPR019111">
    <property type="entry name" value="PRESA_N"/>
</dbReference>
<accession>A0A1Y1JN44</accession>
<dbReference type="OrthoDB" id="380852at2759"/>
<sequence>MKNYEFFCTDTSEWTHKKRNKKGYTKFTFSMYVTILILALLCLFLQVKLKNKCAHGDNTIFESQWRNNGCSRILSETFFEKMKRRNTLHNDRDYIEGHDIENESLYNPSDCSETNLTVFLDDECGSKCESTCELENELECESQYASENDLECESQYASENELECESQYESMREVNQHNNENKEFFSGRKNDNICNKESQQHHYDEKCINYKNTKEEKHQGVHEIHNNVVNEQIPTYDNRFESHQSLTSEYPESEVSFMYNSKNIKSTKDQKTDSAFFRKHKKSYEKSNTGSTISINKTFSLSNEYFNGIFGNLGNMVHNIDILNTFSLYNTQERIKLFNSLKSLMLYWNKLSSSCGISDNYKNKQWLKVYNIVTEILLLKEEMFYKNLGYFFYTTMWPKEEYANFIRKVKLEWDNMNEKVVVGMKEYLDRKARMCKKKSG</sequence>
<name>A0A1Y1JN44_PLAGO</name>
<keyword evidence="1" id="KW-0812">Transmembrane</keyword>